<evidence type="ECO:0000313" key="1">
    <source>
        <dbReference type="EMBL" id="TQM43927.1"/>
    </source>
</evidence>
<gene>
    <name evidence="1" type="ORF">FB388_1285</name>
</gene>
<dbReference type="RefSeq" id="WP_142098178.1">
    <property type="nucleotide sequence ID" value="NZ_VFPH01000001.1"/>
</dbReference>
<accession>A0A543GCW2</accession>
<dbReference type="EMBL" id="VFPH01000001">
    <property type="protein sequence ID" value="TQM43927.1"/>
    <property type="molecule type" value="Genomic_DNA"/>
</dbReference>
<dbReference type="Proteomes" id="UP000319818">
    <property type="component" value="Unassembled WGS sequence"/>
</dbReference>
<comment type="caution">
    <text evidence="1">The sequence shown here is derived from an EMBL/GenBank/DDBJ whole genome shotgun (WGS) entry which is preliminary data.</text>
</comment>
<name>A0A543GCW2_9PSEU</name>
<organism evidence="1 2">
    <name type="scientific">Pseudonocardia cypriaca</name>
    <dbReference type="NCBI Taxonomy" id="882449"/>
    <lineage>
        <taxon>Bacteria</taxon>
        <taxon>Bacillati</taxon>
        <taxon>Actinomycetota</taxon>
        <taxon>Actinomycetes</taxon>
        <taxon>Pseudonocardiales</taxon>
        <taxon>Pseudonocardiaceae</taxon>
        <taxon>Pseudonocardia</taxon>
    </lineage>
</organism>
<dbReference type="OrthoDB" id="4467760at2"/>
<proteinExistence type="predicted"/>
<evidence type="ECO:0000313" key="2">
    <source>
        <dbReference type="Proteomes" id="UP000319818"/>
    </source>
</evidence>
<sequence length="79" mass="9309">MPRRTDREEQFERLYLLLVDSNQFAPKITCYEVNDRYTEVDLETAFDEIVELAAERNFDTYESVGDGTIRKIKRSPGED</sequence>
<dbReference type="AlphaFoldDB" id="A0A543GCW2"/>
<protein>
    <submittedName>
        <fullName evidence="1">Uncharacterized protein</fullName>
    </submittedName>
</protein>
<reference evidence="1 2" key="1">
    <citation type="submission" date="2019-06" db="EMBL/GenBank/DDBJ databases">
        <title>Sequencing the genomes of 1000 actinobacteria strains.</title>
        <authorList>
            <person name="Klenk H.-P."/>
        </authorList>
    </citation>
    <scope>NUCLEOTIDE SEQUENCE [LARGE SCALE GENOMIC DNA]</scope>
    <source>
        <strain evidence="1 2">DSM 45511</strain>
    </source>
</reference>
<keyword evidence="2" id="KW-1185">Reference proteome</keyword>